<accession>A0A2K8UGZ0</accession>
<reference evidence="1 2" key="1">
    <citation type="submission" date="2017-03" db="EMBL/GenBank/DDBJ databases">
        <title>Complete genome sequence of Candidatus 'Thiodictyon syntrophicum' sp. nov. strain Cad16T, a photolithoautotroph purple sulfur bacterium isolated from an alpine meromictic lake.</title>
        <authorList>
            <person name="Luedin S.M."/>
            <person name="Pothier J.F."/>
            <person name="Danza F."/>
            <person name="Storelli N."/>
            <person name="Wittwer M."/>
            <person name="Tonolla M."/>
        </authorList>
    </citation>
    <scope>NUCLEOTIDE SEQUENCE [LARGE SCALE GENOMIC DNA]</scope>
    <source>
        <strain evidence="1 2">Cad16T</strain>
    </source>
</reference>
<dbReference type="KEGG" id="tsy:THSYN_16830"/>
<dbReference type="OrthoDB" id="489371at2"/>
<dbReference type="InterPro" id="IPR035069">
    <property type="entry name" value="TTHA1013/TTHA0281-like"/>
</dbReference>
<dbReference type="Proteomes" id="UP000232638">
    <property type="component" value="Chromosome"/>
</dbReference>
<gene>
    <name evidence="1" type="ORF">THSYN_16830</name>
</gene>
<organism evidence="1 2">
    <name type="scientific">Candidatus Thiodictyon syntrophicum</name>
    <dbReference type="NCBI Taxonomy" id="1166950"/>
    <lineage>
        <taxon>Bacteria</taxon>
        <taxon>Pseudomonadati</taxon>
        <taxon>Pseudomonadota</taxon>
        <taxon>Gammaproteobacteria</taxon>
        <taxon>Chromatiales</taxon>
        <taxon>Chromatiaceae</taxon>
        <taxon>Thiodictyon</taxon>
    </lineage>
</organism>
<keyword evidence="2" id="KW-1185">Reference proteome</keyword>
<dbReference type="Gene3D" id="3.30.160.250">
    <property type="match status" value="1"/>
</dbReference>
<dbReference type="AlphaFoldDB" id="A0A2K8UGZ0"/>
<name>A0A2K8UGZ0_9GAMM</name>
<dbReference type="EMBL" id="CP020370">
    <property type="protein sequence ID" value="AUB84815.1"/>
    <property type="molecule type" value="Genomic_DNA"/>
</dbReference>
<dbReference type="RefSeq" id="WP_100922471.1">
    <property type="nucleotide sequence ID" value="NZ_CP020370.1"/>
</dbReference>
<evidence type="ECO:0000313" key="2">
    <source>
        <dbReference type="Proteomes" id="UP000232638"/>
    </source>
</evidence>
<proteinExistence type="predicted"/>
<dbReference type="SUPFAM" id="SSF143100">
    <property type="entry name" value="TTHA1013/TTHA0281-like"/>
    <property type="match status" value="1"/>
</dbReference>
<protein>
    <recommendedName>
        <fullName evidence="3">Type II toxin-antitoxin system HicB family antitoxin</fullName>
    </recommendedName>
</protein>
<evidence type="ECO:0000313" key="1">
    <source>
        <dbReference type="EMBL" id="AUB84815.1"/>
    </source>
</evidence>
<sequence length="63" mass="7497">MTTLKYRYWQDEDMWLGYLEDYPDYMTQGETLEELQDNLRDIYHELTSGAIPAVRHVGELLVA</sequence>
<evidence type="ECO:0008006" key="3">
    <source>
        <dbReference type="Google" id="ProtNLM"/>
    </source>
</evidence>